<feature type="region of interest" description="Disordered" evidence="2">
    <location>
        <begin position="54"/>
        <end position="77"/>
    </location>
</feature>
<reference evidence="4" key="2">
    <citation type="submission" date="2023-11" db="UniProtKB">
        <authorList>
            <consortium name="WormBaseParasite"/>
        </authorList>
    </citation>
    <scope>IDENTIFICATION</scope>
</reference>
<protein>
    <submittedName>
        <fullName evidence="4">Uncharacterized protein</fullName>
    </submittedName>
</protein>
<sequence length="178" mass="20538">MVSVGSISAKLTDLQKNITKLSLELDAIRKEKESQRSVIKKLDAEIKDKHRFVDTLEQKSEQHGDAIKANTERQNELQKSAAECQKAHESLEKRLESHEETIRSLEDEVSEAQSQARSSAQIYDETLKQLQEKLEVVEKYEKKEESLLKNIKELKDEISLHGNKLRRMDAQENELIVL</sequence>
<evidence type="ECO:0000313" key="3">
    <source>
        <dbReference type="Proteomes" id="UP000050795"/>
    </source>
</evidence>
<feature type="compositionally biased region" description="Basic and acidic residues" evidence="2">
    <location>
        <begin position="54"/>
        <end position="76"/>
    </location>
</feature>
<reference evidence="3" key="1">
    <citation type="submission" date="2022-06" db="EMBL/GenBank/DDBJ databases">
        <authorList>
            <person name="Berger JAMES D."/>
            <person name="Berger JAMES D."/>
        </authorList>
    </citation>
    <scope>NUCLEOTIDE SEQUENCE [LARGE SCALE GENOMIC DNA]</scope>
</reference>
<accession>A0AA85KP91</accession>
<organism evidence="3 4">
    <name type="scientific">Trichobilharzia regenti</name>
    <name type="common">Nasal bird schistosome</name>
    <dbReference type="NCBI Taxonomy" id="157069"/>
    <lineage>
        <taxon>Eukaryota</taxon>
        <taxon>Metazoa</taxon>
        <taxon>Spiralia</taxon>
        <taxon>Lophotrochozoa</taxon>
        <taxon>Platyhelminthes</taxon>
        <taxon>Trematoda</taxon>
        <taxon>Digenea</taxon>
        <taxon>Strigeidida</taxon>
        <taxon>Schistosomatoidea</taxon>
        <taxon>Schistosomatidae</taxon>
        <taxon>Trichobilharzia</taxon>
    </lineage>
</organism>
<proteinExistence type="predicted"/>
<evidence type="ECO:0000256" key="1">
    <source>
        <dbReference type="SAM" id="Coils"/>
    </source>
</evidence>
<dbReference type="SUPFAM" id="SSF57997">
    <property type="entry name" value="Tropomyosin"/>
    <property type="match status" value="1"/>
</dbReference>
<evidence type="ECO:0000256" key="2">
    <source>
        <dbReference type="SAM" id="MobiDB-lite"/>
    </source>
</evidence>
<keyword evidence="3" id="KW-1185">Reference proteome</keyword>
<name>A0AA85KP91_TRIRE</name>
<dbReference type="Gene3D" id="1.10.287.1490">
    <property type="match status" value="1"/>
</dbReference>
<dbReference type="AlphaFoldDB" id="A0AA85KP91"/>
<feature type="coiled-coil region" evidence="1">
    <location>
        <begin position="11"/>
        <end position="45"/>
    </location>
</feature>
<dbReference type="Proteomes" id="UP000050795">
    <property type="component" value="Unassembled WGS sequence"/>
</dbReference>
<dbReference type="WBParaSite" id="TREG1_92540.1">
    <property type="protein sequence ID" value="TREG1_92540.1"/>
    <property type="gene ID" value="TREG1_92540"/>
</dbReference>
<keyword evidence="1" id="KW-0175">Coiled coil</keyword>
<evidence type="ECO:0000313" key="4">
    <source>
        <dbReference type="WBParaSite" id="TREG1_92540.1"/>
    </source>
</evidence>